<dbReference type="SUPFAM" id="SSF53041">
    <property type="entry name" value="Resolvase-like"/>
    <property type="match status" value="1"/>
</dbReference>
<dbReference type="GO" id="GO:0000150">
    <property type="term" value="F:DNA strand exchange activity"/>
    <property type="evidence" value="ECO:0007669"/>
    <property type="project" value="InterPro"/>
</dbReference>
<organism evidence="2 3">
    <name type="scientific">Eubacterium oxidoreducens</name>
    <dbReference type="NCBI Taxonomy" id="1732"/>
    <lineage>
        <taxon>Bacteria</taxon>
        <taxon>Bacillati</taxon>
        <taxon>Bacillota</taxon>
        <taxon>Clostridia</taxon>
        <taxon>Eubacteriales</taxon>
        <taxon>Eubacteriaceae</taxon>
        <taxon>Eubacterium</taxon>
    </lineage>
</organism>
<dbReference type="Pfam" id="PF00239">
    <property type="entry name" value="Resolvase"/>
    <property type="match status" value="1"/>
</dbReference>
<reference evidence="2 3" key="1">
    <citation type="submission" date="2016-10" db="EMBL/GenBank/DDBJ databases">
        <authorList>
            <person name="de Groot N.N."/>
        </authorList>
    </citation>
    <scope>NUCLEOTIDE SEQUENCE [LARGE SCALE GENOMIC DNA]</scope>
    <source>
        <strain evidence="2 3">DSM 3217</strain>
    </source>
</reference>
<dbReference type="AlphaFoldDB" id="A0A1G6C0M1"/>
<dbReference type="GO" id="GO:0003677">
    <property type="term" value="F:DNA binding"/>
    <property type="evidence" value="ECO:0007669"/>
    <property type="project" value="InterPro"/>
</dbReference>
<name>A0A1G6C0M1_EUBOX</name>
<dbReference type="OrthoDB" id="9797501at2"/>
<accession>A0A1G6C0M1</accession>
<keyword evidence="3" id="KW-1185">Reference proteome</keyword>
<dbReference type="STRING" id="1732.SAMN02910417_01944"/>
<sequence>MNYGYVNYFISNIEEDLDTEVAEVKKKAEKVIVDHLSYRPNFKELMETLKEGDTLYAYSVSRFASGLTDLVDTLKILNDRKISFVSITDHLTVDQSEAGQAALNALIVGQKAIKADPNHGFYA</sequence>
<gene>
    <name evidence="2" type="ORF">SAMN02910417_01944</name>
</gene>
<evidence type="ECO:0000313" key="2">
    <source>
        <dbReference type="EMBL" id="SDB26416.1"/>
    </source>
</evidence>
<protein>
    <submittedName>
        <fullName evidence="2">Resolvase, N terminal domain</fullName>
    </submittedName>
</protein>
<evidence type="ECO:0000259" key="1">
    <source>
        <dbReference type="SMART" id="SM00857"/>
    </source>
</evidence>
<evidence type="ECO:0000313" key="3">
    <source>
        <dbReference type="Proteomes" id="UP000199228"/>
    </source>
</evidence>
<dbReference type="InterPro" id="IPR036162">
    <property type="entry name" value="Resolvase-like_N_sf"/>
</dbReference>
<feature type="domain" description="Resolvase/invertase-type recombinase catalytic" evidence="1">
    <location>
        <begin position="2"/>
        <end position="119"/>
    </location>
</feature>
<dbReference type="Gene3D" id="3.40.50.1390">
    <property type="entry name" value="Resolvase, N-terminal catalytic domain"/>
    <property type="match status" value="1"/>
</dbReference>
<dbReference type="SMART" id="SM00857">
    <property type="entry name" value="Resolvase"/>
    <property type="match status" value="1"/>
</dbReference>
<proteinExistence type="predicted"/>
<dbReference type="InterPro" id="IPR006119">
    <property type="entry name" value="Resolv_N"/>
</dbReference>
<dbReference type="Proteomes" id="UP000199228">
    <property type="component" value="Unassembled WGS sequence"/>
</dbReference>
<dbReference type="EMBL" id="FMXR01000014">
    <property type="protein sequence ID" value="SDB26416.1"/>
    <property type="molecule type" value="Genomic_DNA"/>
</dbReference>
<dbReference type="RefSeq" id="WP_090174164.1">
    <property type="nucleotide sequence ID" value="NZ_FMXR01000014.1"/>
</dbReference>